<comment type="caution">
    <text evidence="1">The sequence shown here is derived from an EMBL/GenBank/DDBJ whole genome shotgun (WGS) entry which is preliminary data.</text>
</comment>
<accession>A0ABS8HUW1</accession>
<gene>
    <name evidence="1" type="ORF">LMF89_13250</name>
</gene>
<dbReference type="EMBL" id="JAJHJB010000017">
    <property type="protein sequence ID" value="MCC5466319.1"/>
    <property type="molecule type" value="Genomic_DNA"/>
</dbReference>
<dbReference type="Proteomes" id="UP001165492">
    <property type="component" value="Unassembled WGS sequence"/>
</dbReference>
<keyword evidence="2" id="KW-1185">Reference proteome</keyword>
<evidence type="ECO:0000313" key="2">
    <source>
        <dbReference type="Proteomes" id="UP001165492"/>
    </source>
</evidence>
<proteinExistence type="predicted"/>
<evidence type="ECO:0000313" key="1">
    <source>
        <dbReference type="EMBL" id="MCC5466319.1"/>
    </source>
</evidence>
<organism evidence="1 2">
    <name type="scientific">Pelosinus baikalensis</name>
    <dbReference type="NCBI Taxonomy" id="2892015"/>
    <lineage>
        <taxon>Bacteria</taxon>
        <taxon>Bacillati</taxon>
        <taxon>Bacillota</taxon>
        <taxon>Negativicutes</taxon>
        <taxon>Selenomonadales</taxon>
        <taxon>Sporomusaceae</taxon>
        <taxon>Pelosinus</taxon>
    </lineage>
</organism>
<name>A0ABS8HUW1_9FIRM</name>
<reference evidence="1" key="1">
    <citation type="submission" date="2021-11" db="EMBL/GenBank/DDBJ databases">
        <title>Description of a new species Pelosinus isolated from the bottom sediments of Lake Baikal.</title>
        <authorList>
            <person name="Zakharyuk A."/>
        </authorList>
    </citation>
    <scope>NUCLEOTIDE SEQUENCE</scope>
    <source>
        <strain evidence="1">Bkl1</strain>
    </source>
</reference>
<dbReference type="RefSeq" id="WP_229535483.1">
    <property type="nucleotide sequence ID" value="NZ_JAJHJB010000017.1"/>
</dbReference>
<sequence length="91" mass="10784">MYRTYRTTKDTIVGEETENIDITLKLITDMDGKQYVMIKKQKEDAIYNLSLVGHITEIVSEISFEEYRNITYARLDKELLEQGIKPRRRLP</sequence>
<protein>
    <submittedName>
        <fullName evidence="1">Uncharacterized protein</fullName>
    </submittedName>
</protein>